<dbReference type="EMBL" id="JH795863">
    <property type="protein sequence ID" value="EJU01813.1"/>
    <property type="molecule type" value="Genomic_DNA"/>
</dbReference>
<comment type="cofactor">
    <cofactor evidence="1 9">
        <name>heme</name>
        <dbReference type="ChEBI" id="CHEBI:30413"/>
    </cofactor>
</comment>
<keyword evidence="7 9" id="KW-0408">Iron</keyword>
<dbReference type="InterPro" id="IPR036396">
    <property type="entry name" value="Cyt_P450_sf"/>
</dbReference>
<dbReference type="PRINTS" id="PR00465">
    <property type="entry name" value="EP450IV"/>
</dbReference>
<evidence type="ECO:0000256" key="2">
    <source>
        <dbReference type="ARBA" id="ARBA00005179"/>
    </source>
</evidence>
<dbReference type="InterPro" id="IPR002403">
    <property type="entry name" value="Cyt_P450_E_grp-IV"/>
</dbReference>
<evidence type="ECO:0000256" key="5">
    <source>
        <dbReference type="ARBA" id="ARBA00022723"/>
    </source>
</evidence>
<dbReference type="Gene3D" id="1.10.630.10">
    <property type="entry name" value="Cytochrome P450"/>
    <property type="match status" value="1"/>
</dbReference>
<dbReference type="InterPro" id="IPR001128">
    <property type="entry name" value="Cyt_P450"/>
</dbReference>
<evidence type="ECO:0000256" key="6">
    <source>
        <dbReference type="ARBA" id="ARBA00023002"/>
    </source>
</evidence>
<evidence type="ECO:0000256" key="9">
    <source>
        <dbReference type="PIRSR" id="PIRSR602403-1"/>
    </source>
</evidence>
<keyword evidence="10" id="KW-1133">Transmembrane helix</keyword>
<evidence type="ECO:0000256" key="3">
    <source>
        <dbReference type="ARBA" id="ARBA00010617"/>
    </source>
</evidence>
<dbReference type="PANTHER" id="PTHR24305">
    <property type="entry name" value="CYTOCHROME P450"/>
    <property type="match status" value="1"/>
</dbReference>
<evidence type="ECO:0000256" key="10">
    <source>
        <dbReference type="SAM" id="Phobius"/>
    </source>
</evidence>
<evidence type="ECO:0000256" key="7">
    <source>
        <dbReference type="ARBA" id="ARBA00023004"/>
    </source>
</evidence>
<dbReference type="GO" id="GO:0004497">
    <property type="term" value="F:monooxygenase activity"/>
    <property type="evidence" value="ECO:0007669"/>
    <property type="project" value="UniProtKB-KW"/>
</dbReference>
<feature type="transmembrane region" description="Helical" evidence="10">
    <location>
        <begin position="12"/>
        <end position="31"/>
    </location>
</feature>
<keyword evidence="12" id="KW-1185">Reference proteome</keyword>
<evidence type="ECO:0000256" key="1">
    <source>
        <dbReference type="ARBA" id="ARBA00001971"/>
    </source>
</evidence>
<reference evidence="11 12" key="1">
    <citation type="journal article" date="2012" name="Science">
        <title>The Paleozoic origin of enzymatic lignin decomposition reconstructed from 31 fungal genomes.</title>
        <authorList>
            <person name="Floudas D."/>
            <person name="Binder M."/>
            <person name="Riley R."/>
            <person name="Barry K."/>
            <person name="Blanchette R.A."/>
            <person name="Henrissat B."/>
            <person name="Martinez A.T."/>
            <person name="Otillar R."/>
            <person name="Spatafora J.W."/>
            <person name="Yadav J.S."/>
            <person name="Aerts A."/>
            <person name="Benoit I."/>
            <person name="Boyd A."/>
            <person name="Carlson A."/>
            <person name="Copeland A."/>
            <person name="Coutinho P.M."/>
            <person name="de Vries R.P."/>
            <person name="Ferreira P."/>
            <person name="Findley K."/>
            <person name="Foster B."/>
            <person name="Gaskell J."/>
            <person name="Glotzer D."/>
            <person name="Gorecki P."/>
            <person name="Heitman J."/>
            <person name="Hesse C."/>
            <person name="Hori C."/>
            <person name="Igarashi K."/>
            <person name="Jurgens J.A."/>
            <person name="Kallen N."/>
            <person name="Kersten P."/>
            <person name="Kohler A."/>
            <person name="Kuees U."/>
            <person name="Kumar T.K.A."/>
            <person name="Kuo A."/>
            <person name="LaButti K."/>
            <person name="Larrondo L.F."/>
            <person name="Lindquist E."/>
            <person name="Ling A."/>
            <person name="Lombard V."/>
            <person name="Lucas S."/>
            <person name="Lundell T."/>
            <person name="Martin R."/>
            <person name="McLaughlin D.J."/>
            <person name="Morgenstern I."/>
            <person name="Morin E."/>
            <person name="Murat C."/>
            <person name="Nagy L.G."/>
            <person name="Nolan M."/>
            <person name="Ohm R.A."/>
            <person name="Patyshakuliyeva A."/>
            <person name="Rokas A."/>
            <person name="Ruiz-Duenas F.J."/>
            <person name="Sabat G."/>
            <person name="Salamov A."/>
            <person name="Samejima M."/>
            <person name="Schmutz J."/>
            <person name="Slot J.C."/>
            <person name="St John F."/>
            <person name="Stenlid J."/>
            <person name="Sun H."/>
            <person name="Sun S."/>
            <person name="Syed K."/>
            <person name="Tsang A."/>
            <person name="Wiebenga A."/>
            <person name="Young D."/>
            <person name="Pisabarro A."/>
            <person name="Eastwood D.C."/>
            <person name="Martin F."/>
            <person name="Cullen D."/>
            <person name="Grigoriev I.V."/>
            <person name="Hibbett D.S."/>
        </authorList>
    </citation>
    <scope>NUCLEOTIDE SEQUENCE [LARGE SCALE GENOMIC DNA]</scope>
    <source>
        <strain evidence="11 12">DJM-731 SS1</strain>
    </source>
</reference>
<dbReference type="GeneID" id="63683559"/>
<feature type="binding site" description="axial binding residue" evidence="9">
    <location>
        <position position="482"/>
    </location>
    <ligand>
        <name>heme</name>
        <dbReference type="ChEBI" id="CHEBI:30413"/>
    </ligand>
    <ligandPart>
        <name>Fe</name>
        <dbReference type="ChEBI" id="CHEBI:18248"/>
    </ligandPart>
</feature>
<dbReference type="OrthoDB" id="1470350at2759"/>
<dbReference type="RefSeq" id="XP_040628710.1">
    <property type="nucleotide sequence ID" value="XM_040768497.1"/>
</dbReference>
<protein>
    <submittedName>
        <fullName evidence="11">Cytochrome P450</fullName>
    </submittedName>
</protein>
<dbReference type="InterPro" id="IPR050121">
    <property type="entry name" value="Cytochrome_P450_monoxygenase"/>
</dbReference>
<evidence type="ECO:0000256" key="8">
    <source>
        <dbReference type="ARBA" id="ARBA00023033"/>
    </source>
</evidence>
<dbReference type="PRINTS" id="PR00385">
    <property type="entry name" value="P450"/>
</dbReference>
<sequence>MFSYFDLSRIPTLGLIVLAVIAAGYTLRGLWQFSRRFFTPIRHLPGPSRRSWLWGNAAAVLQDDACLCEWTEQFGVAYRLPSMLGKCRLNTIDPRAVGHILSHTDIYPKAEHARTLLRAAIGEGLVVAEGDTHKRQRKIMNPSFAPIQIREATPIFFEISYQLRDVLNELQGMAVSTQGVELDMFAWIGRASLEIIGLAGFGYRFNCLVDESNELFHAYHDMEQELGRNPLTDLLKDRFKFLRRIPGFRNPVMDAALNTTHRVGTELVMKRKAEVFEEMQSKFGQNGKIAGRDVLTALIRANMAAGVSENQQMSDREVLAQISTFIIAGHETSASAVTWTLMSLAQYPEVQGKLREELSLVSQDMPTMDDLNALPYLDIVVKESLRLHSPVHYSLRVAKQDDTIPLLHPIVDRYGRKLDHLRVQAGDFVGVEIMPMNRSTALWGPDAGDFRPDRWNEETTGAKEISGVYAHTLTFIGGPRACIGYRFAITEMKAILFALIREFEFVPVPGKEIAVKNVIVARPYVKGEGTRLQLPLLVKRVSRAA</sequence>
<dbReference type="PANTHER" id="PTHR24305:SF166">
    <property type="entry name" value="CYTOCHROME P450 12A4, MITOCHONDRIAL-RELATED"/>
    <property type="match status" value="1"/>
</dbReference>
<dbReference type="SUPFAM" id="SSF48264">
    <property type="entry name" value="Cytochrome P450"/>
    <property type="match status" value="1"/>
</dbReference>
<dbReference type="OMA" id="LRWAWRI"/>
<dbReference type="Proteomes" id="UP000030653">
    <property type="component" value="Unassembled WGS sequence"/>
</dbReference>
<evidence type="ECO:0000313" key="11">
    <source>
        <dbReference type="EMBL" id="EJU01813.1"/>
    </source>
</evidence>
<dbReference type="Pfam" id="PF00067">
    <property type="entry name" value="p450"/>
    <property type="match status" value="1"/>
</dbReference>
<keyword evidence="6" id="KW-0560">Oxidoreductase</keyword>
<dbReference type="STRING" id="1858805.M5GCJ7"/>
<keyword evidence="8" id="KW-0503">Monooxygenase</keyword>
<dbReference type="GO" id="GO:0016705">
    <property type="term" value="F:oxidoreductase activity, acting on paired donors, with incorporation or reduction of molecular oxygen"/>
    <property type="evidence" value="ECO:0007669"/>
    <property type="project" value="InterPro"/>
</dbReference>
<accession>M5GCJ7</accession>
<name>M5GCJ7_DACPD</name>
<dbReference type="GO" id="GO:0020037">
    <property type="term" value="F:heme binding"/>
    <property type="evidence" value="ECO:0007669"/>
    <property type="project" value="InterPro"/>
</dbReference>
<keyword evidence="4 9" id="KW-0349">Heme</keyword>
<dbReference type="CDD" id="cd11069">
    <property type="entry name" value="CYP_FUM15-like"/>
    <property type="match status" value="1"/>
</dbReference>
<keyword evidence="10" id="KW-0812">Transmembrane</keyword>
<proteinExistence type="inferred from homology"/>
<dbReference type="HOGENOM" id="CLU_001570_5_11_1"/>
<dbReference type="GO" id="GO:0005506">
    <property type="term" value="F:iron ion binding"/>
    <property type="evidence" value="ECO:0007669"/>
    <property type="project" value="InterPro"/>
</dbReference>
<organism evidence="11 12">
    <name type="scientific">Dacryopinax primogenitus (strain DJM 731)</name>
    <name type="common">Brown rot fungus</name>
    <dbReference type="NCBI Taxonomy" id="1858805"/>
    <lineage>
        <taxon>Eukaryota</taxon>
        <taxon>Fungi</taxon>
        <taxon>Dikarya</taxon>
        <taxon>Basidiomycota</taxon>
        <taxon>Agaricomycotina</taxon>
        <taxon>Dacrymycetes</taxon>
        <taxon>Dacrymycetales</taxon>
        <taxon>Dacrymycetaceae</taxon>
        <taxon>Dacryopinax</taxon>
    </lineage>
</organism>
<evidence type="ECO:0000313" key="12">
    <source>
        <dbReference type="Proteomes" id="UP000030653"/>
    </source>
</evidence>
<gene>
    <name evidence="11" type="ORF">DACRYDRAFT_107546</name>
</gene>
<keyword evidence="5 9" id="KW-0479">Metal-binding</keyword>
<comment type="similarity">
    <text evidence="3">Belongs to the cytochrome P450 family.</text>
</comment>
<comment type="pathway">
    <text evidence="2">Secondary metabolite biosynthesis.</text>
</comment>
<keyword evidence="10" id="KW-0472">Membrane</keyword>
<dbReference type="AlphaFoldDB" id="M5GCJ7"/>
<evidence type="ECO:0000256" key="4">
    <source>
        <dbReference type="ARBA" id="ARBA00022617"/>
    </source>
</evidence>